<comment type="similarity">
    <text evidence="1">Belongs to the arsA ATPase family.</text>
</comment>
<evidence type="ECO:0000259" key="2">
    <source>
        <dbReference type="Pfam" id="PF02374"/>
    </source>
</evidence>
<protein>
    <submittedName>
        <fullName evidence="3">Arsenite-activated ATPase ArsA</fullName>
    </submittedName>
</protein>
<evidence type="ECO:0000256" key="1">
    <source>
        <dbReference type="ARBA" id="ARBA00011040"/>
    </source>
</evidence>
<sequence length="353" mass="37913">MTRFPQGTSFTVAAVVRTVVTDCIFYGGKGGVGKTTCAAATALKLAAAGRETLVVSTDPAHSLADSLEADIGSEPTELAAPVSLERSDTATAPAANTDPAGGLWAVEIDPETQRERYEKLARALAADLRSAGISLSDAEVKRLFATGAPAGSDEIAALDLLVEYVDAGKWDTIVFDTAPTGHTLRLFDMPEVLGLALETARSLRGQAKRIGNAARTAVLGPMSMMTGNSDDEDESLEAFQARLERARDLLVDPARTEFRVVLTPESMAISESERLVDRLREAGVPVERLLVNRVLEDPYEGCPRCRSRRERHEARLATVRSTFPDLEVVTLPELEGEVRGRESLAVIAERVPA</sequence>
<dbReference type="SUPFAM" id="SSF52540">
    <property type="entry name" value="P-loop containing nucleoside triphosphate hydrolases"/>
    <property type="match status" value="1"/>
</dbReference>
<dbReference type="CDD" id="cd02035">
    <property type="entry name" value="ArsA"/>
    <property type="match status" value="1"/>
</dbReference>
<dbReference type="GO" id="GO:0005524">
    <property type="term" value="F:ATP binding"/>
    <property type="evidence" value="ECO:0007669"/>
    <property type="project" value="InterPro"/>
</dbReference>
<evidence type="ECO:0000313" key="3">
    <source>
        <dbReference type="EMBL" id="ELY79517.1"/>
    </source>
</evidence>
<name>L9Z1H6_9EURY</name>
<dbReference type="Gene3D" id="3.40.50.300">
    <property type="entry name" value="P-loop containing nucleotide triphosphate hydrolases"/>
    <property type="match status" value="1"/>
</dbReference>
<accession>L9Z1H6</accession>
<keyword evidence="4" id="KW-1185">Reference proteome</keyword>
<dbReference type="PATRIC" id="fig|1230459.4.peg.2179"/>
<dbReference type="InterPro" id="IPR016300">
    <property type="entry name" value="ATPase_ArsA/GET3"/>
</dbReference>
<dbReference type="InterPro" id="IPR027417">
    <property type="entry name" value="P-loop_NTPase"/>
</dbReference>
<dbReference type="PANTHER" id="PTHR10803">
    <property type="entry name" value="ARSENICAL PUMP-DRIVING ATPASE ARSENITE-TRANSLOCATING ATPASE"/>
    <property type="match status" value="1"/>
</dbReference>
<organism evidence="3 4">
    <name type="scientific">Natrinema gari JCM 14663</name>
    <dbReference type="NCBI Taxonomy" id="1230459"/>
    <lineage>
        <taxon>Archaea</taxon>
        <taxon>Methanobacteriati</taxon>
        <taxon>Methanobacteriota</taxon>
        <taxon>Stenosarchaea group</taxon>
        <taxon>Halobacteria</taxon>
        <taxon>Halobacteriales</taxon>
        <taxon>Natrialbaceae</taxon>
        <taxon>Natrinema</taxon>
    </lineage>
</organism>
<dbReference type="PANTHER" id="PTHR10803:SF3">
    <property type="entry name" value="ATPASE GET3"/>
    <property type="match status" value="1"/>
</dbReference>
<dbReference type="EMBL" id="AOIJ01000051">
    <property type="protein sequence ID" value="ELY79517.1"/>
    <property type="molecule type" value="Genomic_DNA"/>
</dbReference>
<dbReference type="InterPro" id="IPR025723">
    <property type="entry name" value="ArsA/GET3_ATPase-like"/>
</dbReference>
<gene>
    <name evidence="3" type="ORF">C486_10969</name>
</gene>
<dbReference type="AlphaFoldDB" id="L9Z1H6"/>
<reference evidence="3 4" key="1">
    <citation type="journal article" date="2014" name="PLoS Genet.">
        <title>Phylogenetically driven sequencing of extremely halophilic archaea reveals strategies for static and dynamic osmo-response.</title>
        <authorList>
            <person name="Becker E.A."/>
            <person name="Seitzer P.M."/>
            <person name="Tritt A."/>
            <person name="Larsen D."/>
            <person name="Krusor M."/>
            <person name="Yao A.I."/>
            <person name="Wu D."/>
            <person name="Madern D."/>
            <person name="Eisen J.A."/>
            <person name="Darling A.E."/>
            <person name="Facciotti M.T."/>
        </authorList>
    </citation>
    <scope>NUCLEOTIDE SEQUENCE [LARGE SCALE GENOMIC DNA]</scope>
    <source>
        <strain evidence="3 4">JCM 14663</strain>
    </source>
</reference>
<dbReference type="Pfam" id="PF02374">
    <property type="entry name" value="ArsA_ATPase"/>
    <property type="match status" value="1"/>
</dbReference>
<comment type="caution">
    <text evidence="3">The sequence shown here is derived from an EMBL/GenBank/DDBJ whole genome shotgun (WGS) entry which is preliminary data.</text>
</comment>
<proteinExistence type="inferred from homology"/>
<dbReference type="Proteomes" id="UP000011592">
    <property type="component" value="Unassembled WGS sequence"/>
</dbReference>
<dbReference type="GO" id="GO:0016887">
    <property type="term" value="F:ATP hydrolysis activity"/>
    <property type="evidence" value="ECO:0007669"/>
    <property type="project" value="InterPro"/>
</dbReference>
<feature type="domain" description="ArsA/GET3 Anion-transporting ATPase-like" evidence="2">
    <location>
        <begin position="23"/>
        <end position="351"/>
    </location>
</feature>
<evidence type="ECO:0000313" key="4">
    <source>
        <dbReference type="Proteomes" id="UP000011592"/>
    </source>
</evidence>
<dbReference type="NCBIfam" id="TIGR00345">
    <property type="entry name" value="GET3_arsA_TRC40"/>
    <property type="match status" value="1"/>
</dbReference>